<dbReference type="InterPro" id="IPR022770">
    <property type="entry name" value="IucA/IucC-like_C"/>
</dbReference>
<dbReference type="Pfam" id="PF06276">
    <property type="entry name" value="FhuF"/>
    <property type="match status" value="1"/>
</dbReference>
<evidence type="ECO:0000313" key="4">
    <source>
        <dbReference type="Proteomes" id="UP000075324"/>
    </source>
</evidence>
<dbReference type="Pfam" id="PF11575">
    <property type="entry name" value="FhuF_C"/>
    <property type="match status" value="1"/>
</dbReference>
<evidence type="ECO:0000313" key="3">
    <source>
        <dbReference type="EMBL" id="KYD30433.1"/>
    </source>
</evidence>
<proteinExistence type="predicted"/>
<evidence type="ECO:0008006" key="5">
    <source>
        <dbReference type="Google" id="ProtNLM"/>
    </source>
</evidence>
<dbReference type="Proteomes" id="UP000075324">
    <property type="component" value="Unassembled WGS sequence"/>
</dbReference>
<organism evidence="3 4">
    <name type="scientific">Parageobacillus toebii</name>
    <dbReference type="NCBI Taxonomy" id="153151"/>
    <lineage>
        <taxon>Bacteria</taxon>
        <taxon>Bacillati</taxon>
        <taxon>Bacillota</taxon>
        <taxon>Bacilli</taxon>
        <taxon>Bacillales</taxon>
        <taxon>Anoxybacillaceae</taxon>
        <taxon>Parageobacillus</taxon>
    </lineage>
</organism>
<dbReference type="RefSeq" id="WP_062677956.1">
    <property type="nucleotide sequence ID" value="NZ_LQYW01000051.1"/>
</dbReference>
<feature type="domain" description="Ferric siderophore reductase C-terminal" evidence="2">
    <location>
        <begin position="218"/>
        <end position="238"/>
    </location>
</feature>
<reference evidence="3 4" key="1">
    <citation type="submission" date="2016-01" db="EMBL/GenBank/DDBJ databases">
        <title>Draft Genome Sequences of Seven Thermophilic Sporeformers Isolated from Foods.</title>
        <authorList>
            <person name="Berendsen E.M."/>
            <person name="Wells-Bennik M.H."/>
            <person name="Krawcyk A.O."/>
            <person name="De Jong A."/>
            <person name="Holsappel S."/>
            <person name="Eijlander R.T."/>
            <person name="Kuipers O.P."/>
        </authorList>
    </citation>
    <scope>NUCLEOTIDE SEQUENCE [LARGE SCALE GENOMIC DNA]</scope>
    <source>
        <strain evidence="3 4">B4110</strain>
    </source>
</reference>
<protein>
    <recommendedName>
        <fullName evidence="5">Aerobactin siderophore biosynthesis IucA/IucC-like C-terminal domain-containing protein</fullName>
    </recommendedName>
</protein>
<accession>A0A150N197</accession>
<gene>
    <name evidence="3" type="ORF">B4110_2124</name>
</gene>
<dbReference type="InterPro" id="IPR024726">
    <property type="entry name" value="FhuF_C"/>
</dbReference>
<dbReference type="GO" id="GO:0003824">
    <property type="term" value="F:catalytic activity"/>
    <property type="evidence" value="ECO:0007669"/>
    <property type="project" value="UniProtKB-ARBA"/>
</dbReference>
<feature type="domain" description="Aerobactin siderophore biosynthesis IucA/IucC-like C-terminal" evidence="1">
    <location>
        <begin position="87"/>
        <end position="186"/>
    </location>
</feature>
<dbReference type="EMBL" id="LQYW01000051">
    <property type="protein sequence ID" value="KYD30433.1"/>
    <property type="molecule type" value="Genomic_DNA"/>
</dbReference>
<evidence type="ECO:0000259" key="2">
    <source>
        <dbReference type="Pfam" id="PF11575"/>
    </source>
</evidence>
<evidence type="ECO:0000259" key="1">
    <source>
        <dbReference type="Pfam" id="PF06276"/>
    </source>
</evidence>
<dbReference type="AlphaFoldDB" id="A0A150N197"/>
<name>A0A150N197_9BACL</name>
<dbReference type="PATRIC" id="fig|153151.4.peg.3110"/>
<dbReference type="GO" id="GO:0051537">
    <property type="term" value="F:2 iron, 2 sulfur cluster binding"/>
    <property type="evidence" value="ECO:0007669"/>
    <property type="project" value="InterPro"/>
</dbReference>
<comment type="caution">
    <text evidence="3">The sequence shown here is derived from an EMBL/GenBank/DDBJ whole genome shotgun (WGS) entry which is preliminary data.</text>
</comment>
<sequence length="248" mass="28989">MILSAEEIKVLETYRLSTAQTNSPLSIRLDRLSEDSVLIDYVAKVSDRLGAANDAVAASMLIKRYSFLVAMSLYAMSVWNKRLVLSPERIWMETDDHDDRWLPTFRFEEPKTEICTGCRDQWREETVRQLFSVHLFPLIEKLRKITKISAHILWENIAIYIYWLYETLMNDETLAHVHERLCDDFHYLVNDADGALFGTPRQNPLKRFWKGDANSRQRSTCCLYYQTDGGSHCQTCPHIARQRYQAIS</sequence>